<dbReference type="KEGG" id="son:SO_2678"/>
<gene>
    <name evidence="1" type="ordered locus">SO_2678</name>
</gene>
<accession>Q8EDR5</accession>
<dbReference type="eggNOG" id="ENOG5033131">
    <property type="taxonomic scope" value="Bacteria"/>
</dbReference>
<reference evidence="1 2" key="4">
    <citation type="journal article" date="2011" name="BMC Genomics">
        <title>Genome-wide protein localization prediction strategies for gram negative bacteria.</title>
        <authorList>
            <person name="Romine M.F."/>
        </authorList>
    </citation>
    <scope>NUCLEOTIDE SEQUENCE [LARGE SCALE GENOMIC DNA]</scope>
    <source>
        <strain evidence="2">ATCC 700550 / JCM 31522 / CIP 106686 / LMG 19005 / NCIMB 14063 / MR-1</strain>
    </source>
</reference>
<dbReference type="Proteomes" id="UP000008186">
    <property type="component" value="Chromosome"/>
</dbReference>
<dbReference type="HOGENOM" id="CLU_196758_0_0_6"/>
<reference evidence="1 2" key="1">
    <citation type="journal article" date="2002" name="Nat. Biotechnol.">
        <title>Genome sequence of the dissimilatory metal ion-reducing bacterium Shewanella oneidensis.</title>
        <authorList>
            <person name="Heidelberg J.F."/>
            <person name="Paulsen I.T."/>
            <person name="Nelson K.E."/>
            <person name="Gaidos E.J."/>
            <person name="Nelson W.C."/>
            <person name="Read T.D."/>
            <person name="Eisen J.A."/>
            <person name="Seshadri R."/>
            <person name="Ward N."/>
            <person name="Methe B."/>
            <person name="Clayton R.A."/>
            <person name="Meyer T."/>
            <person name="Tsapin A."/>
            <person name="Scott J."/>
            <person name="Beanan M."/>
            <person name="Brinkac L."/>
            <person name="Daugherty S."/>
            <person name="DeBoy R.T."/>
            <person name="Dodson R.J."/>
            <person name="Durkin A.S."/>
            <person name="Haft D.H."/>
            <person name="Kolonay J.F."/>
            <person name="Madupu R."/>
            <person name="Peterson J.D."/>
            <person name="Umayam L.A."/>
            <person name="White O."/>
            <person name="Wolf A.M."/>
            <person name="Vamathevan J."/>
            <person name="Weidman J."/>
            <person name="Impraim M."/>
            <person name="Lee K."/>
            <person name="Berry K."/>
            <person name="Lee C."/>
            <person name="Mueller J."/>
            <person name="Khouri H."/>
            <person name="Gill J."/>
            <person name="Utterback T.R."/>
            <person name="McDonald L.A."/>
            <person name="Feldblyum T.V."/>
            <person name="Smith H.O."/>
            <person name="Venter J.C."/>
            <person name="Nealson K.H."/>
            <person name="Fraser C.M."/>
        </authorList>
    </citation>
    <scope>NUCLEOTIDE SEQUENCE [LARGE SCALE GENOMIC DNA]</scope>
    <source>
        <strain evidence="2">ATCC 700550 / JCM 31522 / CIP 106686 / LMG 19005 / NCIMB 14063 / MR-1</strain>
    </source>
</reference>
<dbReference type="PaxDb" id="211586-SO_2678"/>
<evidence type="ECO:0000313" key="1">
    <source>
        <dbReference type="EMBL" id="AAN55706.1"/>
    </source>
</evidence>
<name>Q8EDR5_SHEON</name>
<keyword evidence="2" id="KW-1185">Reference proteome</keyword>
<reference evidence="1 2" key="3">
    <citation type="journal article" date="2008" name="Appl. Environ. Microbiol.">
        <title>Identification of mobile elements and pseudogenes in the Shewanella oneidensis MR-1 genome.</title>
        <authorList>
            <person name="Romine M.F."/>
            <person name="Carlson T.S."/>
            <person name="Norbeck A.D."/>
            <person name="McCue L.A."/>
            <person name="Lipton M.S."/>
        </authorList>
    </citation>
    <scope>NUCLEOTIDE SEQUENCE [LARGE SCALE GENOMIC DNA]</scope>
    <source>
        <strain evidence="2">ATCC 700550 / JCM 31522 / CIP 106686 / LMG 19005 / NCIMB 14063 / MR-1</strain>
    </source>
</reference>
<proteinExistence type="predicted"/>
<protein>
    <submittedName>
        <fullName evidence="1">Mu phage uncharacterized protein</fullName>
    </submittedName>
</protein>
<dbReference type="STRING" id="211586.SO_2678"/>
<sequence>MFKPTTIEFFKYQHLPAHLQAVSKPFAELAETLANELPENEESQMAMRKLLEAKDCAVRALLVR</sequence>
<evidence type="ECO:0000313" key="2">
    <source>
        <dbReference type="Proteomes" id="UP000008186"/>
    </source>
</evidence>
<organism evidence="1 2">
    <name type="scientific">Shewanella oneidensis (strain ATCC 700550 / JCM 31522 / CIP 106686 / LMG 19005 / NCIMB 14063 / MR-1)</name>
    <dbReference type="NCBI Taxonomy" id="211586"/>
    <lineage>
        <taxon>Bacteria</taxon>
        <taxon>Pseudomonadati</taxon>
        <taxon>Pseudomonadota</taxon>
        <taxon>Gammaproteobacteria</taxon>
        <taxon>Alteromonadales</taxon>
        <taxon>Shewanellaceae</taxon>
        <taxon>Shewanella</taxon>
    </lineage>
</organism>
<dbReference type="PATRIC" id="fig|211586.12.peg.2580"/>
<reference evidence="1 2" key="2">
    <citation type="journal article" date="2005" name="Proteomics">
        <title>Global detection and characterization of hypothetical proteins in Shewanella oneidensis MR-1 using LC-MS based proteomics.</title>
        <authorList>
            <person name="Elias D.A."/>
            <person name="Monroe M.E."/>
            <person name="Marshall M.J."/>
            <person name="Romine M.F."/>
            <person name="Belieav A.S."/>
            <person name="Fredrickson J.K."/>
            <person name="Anderson G.A."/>
            <person name="Smith R.D."/>
            <person name="Lipton M.S."/>
        </authorList>
    </citation>
    <scope>NUCLEOTIDE SEQUENCE [LARGE SCALE GENOMIC DNA]</scope>
    <source>
        <strain evidence="2">ATCC 700550 / JCM 31522 / CIP 106686 / LMG 19005 / NCIMB 14063 / MR-1</strain>
    </source>
</reference>
<dbReference type="EMBL" id="AE014299">
    <property type="protein sequence ID" value="AAN55706.1"/>
    <property type="molecule type" value="Genomic_DNA"/>
</dbReference>
<dbReference type="BioCyc" id="SONE211586:G1GMP-2463-MONOMER"/>
<dbReference type="RefSeq" id="WP_011072625.1">
    <property type="nucleotide sequence ID" value="NC_004347.2"/>
</dbReference>
<dbReference type="AlphaFoldDB" id="Q8EDR5"/>
<dbReference type="OrthoDB" id="1551260at2"/>